<dbReference type="InterPro" id="IPR050469">
    <property type="entry name" value="Diguanylate_Cyclase"/>
</dbReference>
<keyword evidence="1" id="KW-1133">Transmembrane helix</keyword>
<evidence type="ECO:0000313" key="3">
    <source>
        <dbReference type="EMBL" id="MBM7797855.1"/>
    </source>
</evidence>
<dbReference type="CDD" id="cd01949">
    <property type="entry name" value="GGDEF"/>
    <property type="match status" value="1"/>
</dbReference>
<protein>
    <submittedName>
        <fullName evidence="3">Diguanylate cyclase (GGDEF)-like protein</fullName>
    </submittedName>
</protein>
<evidence type="ECO:0000313" key="4">
    <source>
        <dbReference type="Proteomes" id="UP000704762"/>
    </source>
</evidence>
<dbReference type="RefSeq" id="WP_204916486.1">
    <property type="nucleotide sequence ID" value="NZ_BAAAQP010000011.1"/>
</dbReference>
<feature type="domain" description="GGDEF" evidence="2">
    <location>
        <begin position="250"/>
        <end position="383"/>
    </location>
</feature>
<dbReference type="PANTHER" id="PTHR45138:SF9">
    <property type="entry name" value="DIGUANYLATE CYCLASE DGCM-RELATED"/>
    <property type="match status" value="1"/>
</dbReference>
<accession>A0ABS2RFS6</accession>
<feature type="transmembrane region" description="Helical" evidence="1">
    <location>
        <begin position="151"/>
        <end position="173"/>
    </location>
</feature>
<proteinExistence type="predicted"/>
<keyword evidence="4" id="KW-1185">Reference proteome</keyword>
<reference evidence="3 4" key="1">
    <citation type="submission" date="2021-01" db="EMBL/GenBank/DDBJ databases">
        <title>Sequencing the genomes of 1000 actinobacteria strains.</title>
        <authorList>
            <person name="Klenk H.-P."/>
        </authorList>
    </citation>
    <scope>NUCLEOTIDE SEQUENCE [LARGE SCALE GENOMIC DNA]</scope>
    <source>
        <strain evidence="3 4">DSM 18662</strain>
    </source>
</reference>
<dbReference type="InterPro" id="IPR029787">
    <property type="entry name" value="Nucleotide_cyclase"/>
</dbReference>
<feature type="transmembrane region" description="Helical" evidence="1">
    <location>
        <begin position="59"/>
        <end position="81"/>
    </location>
</feature>
<sequence>MLDLQTILIASSLVVTMMAVLFVVDSLSRPLDEVSRIWSLAFLSGPLACFAFLGTTVNALALGATVLGTFAMVLAIASLWSGSRAFSGRSDRLWVALLASGVAGLAVLVRWSADGTWAGAEVMFLALACFALLTSAESLRLPMRAYANARILALGTFAGGMYYVVRLGVYLVLGRDSRIFQHYFGTEITTVVVMLLVMTSGMSMIALRGEEARHALFHGSTQDVLTGAATPVSFRMHARPLLEKAAEQGSSVAMVLVDLDHTTDTNIAVGRSYVDRVLQRFVSMVRDRLPTGSLVCRESGDRFAFLLVDATEEEAAHHAEDLRTLLEGRPLVASDARVRMTASFGVASSASAEYDVERLIGRGTRAVEAAKMAGGNAVVIAGRDSATEL</sequence>
<feature type="transmembrane region" description="Helical" evidence="1">
    <location>
        <begin position="93"/>
        <end position="111"/>
    </location>
</feature>
<feature type="transmembrane region" description="Helical" evidence="1">
    <location>
        <begin position="188"/>
        <end position="207"/>
    </location>
</feature>
<dbReference type="NCBIfam" id="TIGR00254">
    <property type="entry name" value="GGDEF"/>
    <property type="match status" value="1"/>
</dbReference>
<feature type="transmembrane region" description="Helical" evidence="1">
    <location>
        <begin position="36"/>
        <end position="53"/>
    </location>
</feature>
<organism evidence="3 4">
    <name type="scientific">Microlunatus panaciterrae</name>
    <dbReference type="NCBI Taxonomy" id="400768"/>
    <lineage>
        <taxon>Bacteria</taxon>
        <taxon>Bacillati</taxon>
        <taxon>Actinomycetota</taxon>
        <taxon>Actinomycetes</taxon>
        <taxon>Propionibacteriales</taxon>
        <taxon>Propionibacteriaceae</taxon>
        <taxon>Microlunatus</taxon>
    </lineage>
</organism>
<name>A0ABS2RFS6_9ACTN</name>
<keyword evidence="1" id="KW-0472">Membrane</keyword>
<dbReference type="Gene3D" id="3.30.70.270">
    <property type="match status" value="1"/>
</dbReference>
<dbReference type="PROSITE" id="PS50887">
    <property type="entry name" value="GGDEF"/>
    <property type="match status" value="1"/>
</dbReference>
<dbReference type="SUPFAM" id="SSF55073">
    <property type="entry name" value="Nucleotide cyclase"/>
    <property type="match status" value="1"/>
</dbReference>
<dbReference type="PANTHER" id="PTHR45138">
    <property type="entry name" value="REGULATORY COMPONENTS OF SENSORY TRANSDUCTION SYSTEM"/>
    <property type="match status" value="1"/>
</dbReference>
<feature type="transmembrane region" description="Helical" evidence="1">
    <location>
        <begin position="6"/>
        <end position="24"/>
    </location>
</feature>
<dbReference type="SMART" id="SM00267">
    <property type="entry name" value="GGDEF"/>
    <property type="match status" value="1"/>
</dbReference>
<evidence type="ECO:0000256" key="1">
    <source>
        <dbReference type="SAM" id="Phobius"/>
    </source>
</evidence>
<evidence type="ECO:0000259" key="2">
    <source>
        <dbReference type="PROSITE" id="PS50887"/>
    </source>
</evidence>
<feature type="transmembrane region" description="Helical" evidence="1">
    <location>
        <begin position="117"/>
        <end position="139"/>
    </location>
</feature>
<comment type="caution">
    <text evidence="3">The sequence shown here is derived from an EMBL/GenBank/DDBJ whole genome shotgun (WGS) entry which is preliminary data.</text>
</comment>
<keyword evidence="1" id="KW-0812">Transmembrane</keyword>
<dbReference type="EMBL" id="JAFBCF010000001">
    <property type="protein sequence ID" value="MBM7797855.1"/>
    <property type="molecule type" value="Genomic_DNA"/>
</dbReference>
<dbReference type="InterPro" id="IPR043128">
    <property type="entry name" value="Rev_trsase/Diguanyl_cyclase"/>
</dbReference>
<dbReference type="InterPro" id="IPR000160">
    <property type="entry name" value="GGDEF_dom"/>
</dbReference>
<gene>
    <name evidence="3" type="ORF">JOE57_000776</name>
</gene>
<dbReference type="Pfam" id="PF00990">
    <property type="entry name" value="GGDEF"/>
    <property type="match status" value="1"/>
</dbReference>
<dbReference type="Proteomes" id="UP000704762">
    <property type="component" value="Unassembled WGS sequence"/>
</dbReference>